<proteinExistence type="predicted"/>
<sequence length="138" mass="14957">MDFIILIFNKNILHSKVLEFLGDKMKSFKSLLLSLLCFSSFAAFAGVCVPDHCSNVYIERLYVEASGKIFIGTSGDEKILNCNAASGVYEIIPAGTPGADLLYSTLLTAQTTNSPIGVLQVDDNLPGCVVQYITLDKK</sequence>
<evidence type="ECO:0000256" key="1">
    <source>
        <dbReference type="SAM" id="SignalP"/>
    </source>
</evidence>
<evidence type="ECO:0000313" key="3">
    <source>
        <dbReference type="Proteomes" id="UP000310249"/>
    </source>
</evidence>
<dbReference type="AlphaFoldDB" id="A0A5S3WLB5"/>
<dbReference type="Proteomes" id="UP000310249">
    <property type="component" value="Unassembled WGS sequence"/>
</dbReference>
<dbReference type="EMBL" id="PNCI01000024">
    <property type="protein sequence ID" value="TMP28525.1"/>
    <property type="molecule type" value="Genomic_DNA"/>
</dbReference>
<reference evidence="3" key="2">
    <citation type="submission" date="2019-06" db="EMBL/GenBank/DDBJ databases">
        <title>Co-occurence of chitin degradation, pigmentation and bioactivity in marine Pseudoalteromonas.</title>
        <authorList>
            <person name="Sonnenschein E.C."/>
            <person name="Bech P.K."/>
        </authorList>
    </citation>
    <scope>NUCLEOTIDE SEQUENCE [LARGE SCALE GENOMIC DNA]</scope>
    <source>
        <strain evidence="3">S2676</strain>
    </source>
</reference>
<comment type="caution">
    <text evidence="2">The sequence shown here is derived from an EMBL/GenBank/DDBJ whole genome shotgun (WGS) entry which is preliminary data.</text>
</comment>
<feature type="chain" id="PRO_5024448390" evidence="1">
    <location>
        <begin position="46"/>
        <end position="138"/>
    </location>
</feature>
<gene>
    <name evidence="2" type="ORF">CWB99_11465</name>
</gene>
<evidence type="ECO:0000313" key="2">
    <source>
        <dbReference type="EMBL" id="TMP28525.1"/>
    </source>
</evidence>
<reference evidence="2 3" key="1">
    <citation type="submission" date="2018-01" db="EMBL/GenBank/DDBJ databases">
        <authorList>
            <person name="Paulsen S."/>
            <person name="Gram L.K."/>
        </authorList>
    </citation>
    <scope>NUCLEOTIDE SEQUENCE [LARGE SCALE GENOMIC DNA]</scope>
    <source>
        <strain evidence="2 3">S2676</strain>
    </source>
</reference>
<accession>A0A5S3WLB5</accession>
<organism evidence="2 3">
    <name type="scientific">Pseudoalteromonas rubra</name>
    <dbReference type="NCBI Taxonomy" id="43658"/>
    <lineage>
        <taxon>Bacteria</taxon>
        <taxon>Pseudomonadati</taxon>
        <taxon>Pseudomonadota</taxon>
        <taxon>Gammaproteobacteria</taxon>
        <taxon>Alteromonadales</taxon>
        <taxon>Pseudoalteromonadaceae</taxon>
        <taxon>Pseudoalteromonas</taxon>
    </lineage>
</organism>
<protein>
    <submittedName>
        <fullName evidence="2">Uncharacterized protein</fullName>
    </submittedName>
</protein>
<name>A0A5S3WLB5_9GAMM</name>
<keyword evidence="1" id="KW-0732">Signal</keyword>
<feature type="signal peptide" evidence="1">
    <location>
        <begin position="1"/>
        <end position="45"/>
    </location>
</feature>